<dbReference type="SUPFAM" id="SSF52172">
    <property type="entry name" value="CheY-like"/>
    <property type="match status" value="1"/>
</dbReference>
<evidence type="ECO:0000256" key="4">
    <source>
        <dbReference type="PROSITE-ProRule" id="PRU00169"/>
    </source>
</evidence>
<evidence type="ECO:0000256" key="5">
    <source>
        <dbReference type="PROSITE-ProRule" id="PRU01091"/>
    </source>
</evidence>
<dbReference type="InterPro" id="IPR036388">
    <property type="entry name" value="WH-like_DNA-bd_sf"/>
</dbReference>
<accession>A0ABR9TBC5</accession>
<dbReference type="InterPro" id="IPR039420">
    <property type="entry name" value="WalR-like"/>
</dbReference>
<proteinExistence type="predicted"/>
<dbReference type="Gene3D" id="1.10.10.10">
    <property type="entry name" value="Winged helix-like DNA-binding domain superfamily/Winged helix DNA-binding domain"/>
    <property type="match status" value="1"/>
</dbReference>
<comment type="caution">
    <text evidence="8">The sequence shown here is derived from an EMBL/GenBank/DDBJ whole genome shotgun (WGS) entry which is preliminary data.</text>
</comment>
<keyword evidence="9" id="KW-1185">Reference proteome</keyword>
<dbReference type="Pfam" id="PF00072">
    <property type="entry name" value="Response_reg"/>
    <property type="match status" value="1"/>
</dbReference>
<dbReference type="PROSITE" id="PS50110">
    <property type="entry name" value="RESPONSE_REGULATORY"/>
    <property type="match status" value="1"/>
</dbReference>
<feature type="modified residue" description="4-aspartylphosphate" evidence="4">
    <location>
        <position position="53"/>
    </location>
</feature>
<name>A0ABR9TBC5_9SPHI</name>
<keyword evidence="1 4" id="KW-0597">Phosphoprotein</keyword>
<dbReference type="InterPro" id="IPR001789">
    <property type="entry name" value="Sig_transdc_resp-reg_receiver"/>
</dbReference>
<feature type="DNA-binding region" description="OmpR/PhoB-type" evidence="5">
    <location>
        <begin position="125"/>
        <end position="222"/>
    </location>
</feature>
<organism evidence="8 9">
    <name type="scientific">Sphingobacterium pedocola</name>
    <dbReference type="NCBI Taxonomy" id="2082722"/>
    <lineage>
        <taxon>Bacteria</taxon>
        <taxon>Pseudomonadati</taxon>
        <taxon>Bacteroidota</taxon>
        <taxon>Sphingobacteriia</taxon>
        <taxon>Sphingobacteriales</taxon>
        <taxon>Sphingobacteriaceae</taxon>
        <taxon>Sphingobacterium</taxon>
    </lineage>
</organism>
<dbReference type="InterPro" id="IPR016032">
    <property type="entry name" value="Sig_transdc_resp-reg_C-effctor"/>
</dbReference>
<protein>
    <recommendedName>
        <fullName evidence="10">DNA-binding response regulator</fullName>
    </recommendedName>
</protein>
<dbReference type="RefSeq" id="WP_196940235.1">
    <property type="nucleotide sequence ID" value="NZ_MU158690.1"/>
</dbReference>
<dbReference type="InterPro" id="IPR001867">
    <property type="entry name" value="OmpR/PhoB-type_DNA-bd"/>
</dbReference>
<dbReference type="EMBL" id="PSKQ01000023">
    <property type="protein sequence ID" value="MBE8722322.1"/>
    <property type="molecule type" value="Genomic_DNA"/>
</dbReference>
<keyword evidence="3 5" id="KW-0238">DNA-binding</keyword>
<evidence type="ECO:0000313" key="8">
    <source>
        <dbReference type="EMBL" id="MBE8722322.1"/>
    </source>
</evidence>
<feature type="domain" description="Response regulatory" evidence="6">
    <location>
        <begin position="4"/>
        <end position="119"/>
    </location>
</feature>
<evidence type="ECO:0000313" key="9">
    <source>
        <dbReference type="Proteomes" id="UP000618319"/>
    </source>
</evidence>
<evidence type="ECO:0000256" key="3">
    <source>
        <dbReference type="ARBA" id="ARBA00023125"/>
    </source>
</evidence>
<dbReference type="SUPFAM" id="SSF46894">
    <property type="entry name" value="C-terminal effector domain of the bipartite response regulators"/>
    <property type="match status" value="1"/>
</dbReference>
<dbReference type="SMART" id="SM00448">
    <property type="entry name" value="REC"/>
    <property type="match status" value="1"/>
</dbReference>
<dbReference type="InterPro" id="IPR011006">
    <property type="entry name" value="CheY-like_superfamily"/>
</dbReference>
<sequence length="225" mass="25830">MRNKILLIEDDLGLAIPLKDYFEDNGLMVYHTVSGEEGLSCYTDQKPDLIILDIILPNKSGFDVIAEIRDKDLITPIILMTGTEFDPDSQIKGYSLGAINFMQKPIMPQALLALIKHVLSLPNKMQQFQIGNTMIHIHNQHIELNGERFHVREKDARVFEFLLARKNQTIPRSLLLKQIWLDDHPDKNNLLDGSILRIRRVLKKHPHIQIKTIYGSGYLLETTSL</sequence>
<dbReference type="Pfam" id="PF00486">
    <property type="entry name" value="Trans_reg_C"/>
    <property type="match status" value="1"/>
</dbReference>
<gene>
    <name evidence="8" type="ORF">C4F40_16475</name>
</gene>
<evidence type="ECO:0000256" key="2">
    <source>
        <dbReference type="ARBA" id="ARBA00023012"/>
    </source>
</evidence>
<evidence type="ECO:0000256" key="1">
    <source>
        <dbReference type="ARBA" id="ARBA00022553"/>
    </source>
</evidence>
<dbReference type="PROSITE" id="PS51755">
    <property type="entry name" value="OMPR_PHOB"/>
    <property type="match status" value="1"/>
</dbReference>
<dbReference type="PANTHER" id="PTHR48111">
    <property type="entry name" value="REGULATOR OF RPOS"/>
    <property type="match status" value="1"/>
</dbReference>
<reference evidence="8 9" key="1">
    <citation type="submission" date="2018-02" db="EMBL/GenBank/DDBJ databases">
        <title>Sphingobacterium KA21.</title>
        <authorList>
            <person name="Vasarhelyi B.M."/>
            <person name="Deshmukh S."/>
            <person name="Balint B."/>
            <person name="Kukolya J."/>
        </authorList>
    </citation>
    <scope>NUCLEOTIDE SEQUENCE [LARGE SCALE GENOMIC DNA]</scope>
    <source>
        <strain evidence="8 9">Ka21</strain>
    </source>
</reference>
<evidence type="ECO:0008006" key="10">
    <source>
        <dbReference type="Google" id="ProtNLM"/>
    </source>
</evidence>
<keyword evidence="2" id="KW-0902">Two-component regulatory system</keyword>
<dbReference type="CDD" id="cd00383">
    <property type="entry name" value="trans_reg_C"/>
    <property type="match status" value="1"/>
</dbReference>
<dbReference type="CDD" id="cd17574">
    <property type="entry name" value="REC_OmpR"/>
    <property type="match status" value="1"/>
</dbReference>
<dbReference type="SMART" id="SM00862">
    <property type="entry name" value="Trans_reg_C"/>
    <property type="match status" value="1"/>
</dbReference>
<evidence type="ECO:0000259" key="7">
    <source>
        <dbReference type="PROSITE" id="PS51755"/>
    </source>
</evidence>
<dbReference type="Proteomes" id="UP000618319">
    <property type="component" value="Unassembled WGS sequence"/>
</dbReference>
<evidence type="ECO:0000259" key="6">
    <source>
        <dbReference type="PROSITE" id="PS50110"/>
    </source>
</evidence>
<feature type="domain" description="OmpR/PhoB-type" evidence="7">
    <location>
        <begin position="125"/>
        <end position="222"/>
    </location>
</feature>
<dbReference type="Gene3D" id="3.40.50.2300">
    <property type="match status" value="1"/>
</dbReference>
<dbReference type="PANTHER" id="PTHR48111:SF40">
    <property type="entry name" value="PHOSPHATE REGULON TRANSCRIPTIONAL REGULATORY PROTEIN PHOB"/>
    <property type="match status" value="1"/>
</dbReference>